<dbReference type="PANTHER" id="PTHR43296">
    <property type="entry name" value="PEROXISOMAL 2,4-DIENOYL-COA REDUCTASE"/>
    <property type="match status" value="1"/>
</dbReference>
<dbReference type="Gene3D" id="3.40.50.720">
    <property type="entry name" value="NAD(P)-binding Rossmann-like Domain"/>
    <property type="match status" value="1"/>
</dbReference>
<organism evidence="7 8">
    <name type="scientific">Eimeria tenella</name>
    <name type="common">Coccidian parasite</name>
    <dbReference type="NCBI Taxonomy" id="5802"/>
    <lineage>
        <taxon>Eukaryota</taxon>
        <taxon>Sar</taxon>
        <taxon>Alveolata</taxon>
        <taxon>Apicomplexa</taxon>
        <taxon>Conoidasida</taxon>
        <taxon>Coccidia</taxon>
        <taxon>Eucoccidiorida</taxon>
        <taxon>Eimeriorina</taxon>
        <taxon>Eimeriidae</taxon>
        <taxon>Eimeria</taxon>
    </lineage>
</organism>
<reference evidence="7" key="2">
    <citation type="submission" date="2013-10" db="EMBL/GenBank/DDBJ databases">
        <authorList>
            <person name="Aslett M."/>
        </authorList>
    </citation>
    <scope>NUCLEOTIDE SEQUENCE [LARGE SCALE GENOMIC DNA]</scope>
    <source>
        <strain evidence="7">Houghton</strain>
    </source>
</reference>
<evidence type="ECO:0000256" key="4">
    <source>
        <dbReference type="ARBA" id="ARBA00048009"/>
    </source>
</evidence>
<dbReference type="InterPro" id="IPR002347">
    <property type="entry name" value="SDR_fam"/>
</dbReference>
<dbReference type="SUPFAM" id="SSF51735">
    <property type="entry name" value="NAD(P)-binding Rossmann-fold domains"/>
    <property type="match status" value="1"/>
</dbReference>
<keyword evidence="2" id="KW-0560">Oxidoreductase</keyword>
<dbReference type="VEuPathDB" id="ToxoDB:ETH2_0825800"/>
<evidence type="ECO:0000256" key="6">
    <source>
        <dbReference type="SAM" id="MobiDB-lite"/>
    </source>
</evidence>
<protein>
    <recommendedName>
        <fullName evidence="3">2,4-dienoyl-CoA reductase [(3E)-enoyl-CoA-producing]</fullName>
        <ecNumber evidence="3">1.3.1.124</ecNumber>
    </recommendedName>
</protein>
<dbReference type="PANTHER" id="PTHR43296:SF2">
    <property type="entry name" value="PEROXISOMAL 2,4-DIENOYL-COA REDUCTASE [(3E)-ENOYL-COA-PRODUCING]"/>
    <property type="match status" value="1"/>
</dbReference>
<accession>U6L3D7</accession>
<dbReference type="InterPro" id="IPR045017">
    <property type="entry name" value="DECR2-like"/>
</dbReference>
<keyword evidence="8" id="KW-1185">Reference proteome</keyword>
<dbReference type="VEuPathDB" id="ToxoDB:ETH_00015230"/>
<name>U6L3D7_EIMTE</name>
<reference evidence="7" key="1">
    <citation type="submission" date="2013-10" db="EMBL/GenBank/DDBJ databases">
        <title>Genomic analysis of the causative agents of coccidiosis in chickens.</title>
        <authorList>
            <person name="Reid A.J."/>
            <person name="Blake D."/>
            <person name="Billington K."/>
            <person name="Browne H."/>
            <person name="Dunn M."/>
            <person name="Hung S."/>
            <person name="Kawahara F."/>
            <person name="Miranda-Saavedra D."/>
            <person name="Mourier T."/>
            <person name="Nagra H."/>
            <person name="Otto T.D."/>
            <person name="Rawlings N."/>
            <person name="Sanchez A."/>
            <person name="Sanders M."/>
            <person name="Subramaniam C."/>
            <person name="Tay Y."/>
            <person name="Dear P."/>
            <person name="Doerig C."/>
            <person name="Gruber A."/>
            <person name="Parkinson J."/>
            <person name="Shirley M."/>
            <person name="Wan K.L."/>
            <person name="Berriman M."/>
            <person name="Tomley F."/>
            <person name="Pain A."/>
        </authorList>
    </citation>
    <scope>NUCLEOTIDE SEQUENCE [LARGE SCALE GENOMIC DNA]</scope>
    <source>
        <strain evidence="7">Houghton</strain>
    </source>
</reference>
<keyword evidence="1" id="KW-0521">NADP</keyword>
<comment type="catalytic activity">
    <reaction evidence="4">
        <text>a (2E,4E)-dienoyl-CoA + NADPH + H(+) = a 4,5-saturated-(3E)-enoyl-CoA + NADP(+)</text>
        <dbReference type="Rhea" id="RHEA:45912"/>
        <dbReference type="ChEBI" id="CHEBI:15378"/>
        <dbReference type="ChEBI" id="CHEBI:57783"/>
        <dbReference type="ChEBI" id="CHEBI:58349"/>
        <dbReference type="ChEBI" id="CHEBI:85101"/>
        <dbReference type="ChEBI" id="CHEBI:85493"/>
        <dbReference type="EC" id="1.3.1.124"/>
    </reaction>
</comment>
<comment type="catalytic activity">
    <reaction evidence="5">
        <text>a (2E,4Z)-dienoyl-CoA + NADPH + H(+) = a 4,5-saturated-(3E)-enoyl-CoA + NADP(+)</text>
        <dbReference type="Rhea" id="RHEA:61892"/>
        <dbReference type="ChEBI" id="CHEBI:15378"/>
        <dbReference type="ChEBI" id="CHEBI:57783"/>
        <dbReference type="ChEBI" id="CHEBI:58349"/>
        <dbReference type="ChEBI" id="CHEBI:85099"/>
        <dbReference type="ChEBI" id="CHEBI:85493"/>
        <dbReference type="EC" id="1.3.1.124"/>
    </reaction>
</comment>
<dbReference type="EC" id="1.3.1.124" evidence="3"/>
<evidence type="ECO:0000313" key="7">
    <source>
        <dbReference type="EMBL" id="CDJ43713.1"/>
    </source>
</evidence>
<evidence type="ECO:0000256" key="3">
    <source>
        <dbReference type="ARBA" id="ARBA00026117"/>
    </source>
</evidence>
<dbReference type="PRINTS" id="PR00081">
    <property type="entry name" value="GDHRDH"/>
</dbReference>
<evidence type="ECO:0000256" key="2">
    <source>
        <dbReference type="ARBA" id="ARBA00023002"/>
    </source>
</evidence>
<feature type="compositionally biased region" description="Low complexity" evidence="6">
    <location>
        <begin position="33"/>
        <end position="48"/>
    </location>
</feature>
<dbReference type="Proteomes" id="UP000030747">
    <property type="component" value="Unassembled WGS sequence"/>
</dbReference>
<dbReference type="AlphaFoldDB" id="U6L3D7"/>
<dbReference type="RefSeq" id="XP_013234462.1">
    <property type="nucleotide sequence ID" value="XM_013379008.1"/>
</dbReference>
<dbReference type="OrthoDB" id="5327538at2759"/>
<sequence>MAVEWGPFNVRVNAVAPGPIEGTAGLQRLTPGSSSNSLRSNSSSSSSSGGEGDPLQLLQQLVPLQRLGRAEEVAYACLFLCLPEAS</sequence>
<dbReference type="GO" id="GO:0005777">
    <property type="term" value="C:peroxisome"/>
    <property type="evidence" value="ECO:0007669"/>
    <property type="project" value="TreeGrafter"/>
</dbReference>
<dbReference type="GO" id="GO:0008670">
    <property type="term" value="F:2,4-dienoyl-CoA reductase (NADPH) activity"/>
    <property type="evidence" value="ECO:0007669"/>
    <property type="project" value="InterPro"/>
</dbReference>
<gene>
    <name evidence="7" type="ORF">ETH_00015230</name>
</gene>
<evidence type="ECO:0000256" key="1">
    <source>
        <dbReference type="ARBA" id="ARBA00022857"/>
    </source>
</evidence>
<evidence type="ECO:0000313" key="8">
    <source>
        <dbReference type="Proteomes" id="UP000030747"/>
    </source>
</evidence>
<proteinExistence type="predicted"/>
<feature type="region of interest" description="Disordered" evidence="6">
    <location>
        <begin position="23"/>
        <end position="54"/>
    </location>
</feature>
<dbReference type="GeneID" id="25252200"/>
<dbReference type="GO" id="GO:0009062">
    <property type="term" value="P:fatty acid catabolic process"/>
    <property type="evidence" value="ECO:0007669"/>
    <property type="project" value="InterPro"/>
</dbReference>
<dbReference type="EMBL" id="HG676054">
    <property type="protein sequence ID" value="CDJ43713.1"/>
    <property type="molecule type" value="Genomic_DNA"/>
</dbReference>
<dbReference type="InterPro" id="IPR036291">
    <property type="entry name" value="NAD(P)-bd_dom_sf"/>
</dbReference>
<evidence type="ECO:0000256" key="5">
    <source>
        <dbReference type="ARBA" id="ARBA00048340"/>
    </source>
</evidence>